<dbReference type="PANTHER" id="PTHR11403:SF2">
    <property type="entry name" value="CYTOCHROME BO(3) UBIQUINOL OXIDASE SUBUNIT 3"/>
    <property type="match status" value="1"/>
</dbReference>
<dbReference type="PANTHER" id="PTHR11403">
    <property type="entry name" value="CYTOCHROME C OXIDASE SUBUNIT III"/>
    <property type="match status" value="1"/>
</dbReference>
<dbReference type="CDD" id="cd00386">
    <property type="entry name" value="Heme_Cu_Oxidase_III_like"/>
    <property type="match status" value="1"/>
</dbReference>
<name>A0ABU2YB36_9FLAO</name>
<dbReference type="InterPro" id="IPR035973">
    <property type="entry name" value="Cyt_c_oxidase_su3-like_sf"/>
</dbReference>
<evidence type="ECO:0000256" key="2">
    <source>
        <dbReference type="ARBA" id="ARBA00010581"/>
    </source>
</evidence>
<proteinExistence type="inferred from homology"/>
<feature type="transmembrane region" description="Helical" evidence="8">
    <location>
        <begin position="97"/>
        <end position="119"/>
    </location>
</feature>
<evidence type="ECO:0000313" key="11">
    <source>
        <dbReference type="Proteomes" id="UP001254488"/>
    </source>
</evidence>
<dbReference type="EMBL" id="JAVRHZ010000002">
    <property type="protein sequence ID" value="MDT0555222.1"/>
    <property type="molecule type" value="Genomic_DNA"/>
</dbReference>
<dbReference type="Pfam" id="PF00510">
    <property type="entry name" value="COX3"/>
    <property type="match status" value="1"/>
</dbReference>
<feature type="transmembrane region" description="Helical" evidence="8">
    <location>
        <begin position="176"/>
        <end position="203"/>
    </location>
</feature>
<feature type="transmembrane region" description="Helical" evidence="8">
    <location>
        <begin position="31"/>
        <end position="52"/>
    </location>
</feature>
<keyword evidence="3" id="KW-1003">Cell membrane</keyword>
<feature type="transmembrane region" description="Helical" evidence="8">
    <location>
        <begin position="139"/>
        <end position="164"/>
    </location>
</feature>
<evidence type="ECO:0000256" key="7">
    <source>
        <dbReference type="RuleBase" id="RU003376"/>
    </source>
</evidence>
<evidence type="ECO:0000256" key="4">
    <source>
        <dbReference type="ARBA" id="ARBA00022692"/>
    </source>
</evidence>
<organism evidence="10 11">
    <name type="scientific">Patiriisocius hiemis</name>
    <dbReference type="NCBI Taxonomy" id="3075604"/>
    <lineage>
        <taxon>Bacteria</taxon>
        <taxon>Pseudomonadati</taxon>
        <taxon>Bacteroidota</taxon>
        <taxon>Flavobacteriia</taxon>
        <taxon>Flavobacteriales</taxon>
        <taxon>Flavobacteriaceae</taxon>
        <taxon>Patiriisocius</taxon>
    </lineage>
</organism>
<dbReference type="InterPro" id="IPR000298">
    <property type="entry name" value="Cyt_c_oxidase-like_su3"/>
</dbReference>
<dbReference type="PROSITE" id="PS50253">
    <property type="entry name" value="COX3"/>
    <property type="match status" value="1"/>
</dbReference>
<keyword evidence="4 7" id="KW-0812">Transmembrane</keyword>
<gene>
    <name evidence="10" type="ORF">RM538_04345</name>
</gene>
<dbReference type="Proteomes" id="UP001254488">
    <property type="component" value="Unassembled WGS sequence"/>
</dbReference>
<sequence>MDSQNNEEIKKQEEQALFEENQSRRAKKMMLWFGIISLSMSFAGLTSAYVVSSERKDWLTDFQIPQAFYISLVAILLSSVTVHFAKKAILNGNNKNGMALLVSTFILGVGFVVLQFIGFSQIIENGYYFTGSESSITTSFIYLVVLMHLAHILVGLICLLVVIYNHAKGKYINGKILGVELAATFWHFVDILWIYLFLFFYFVR</sequence>
<feature type="transmembrane region" description="Helical" evidence="8">
    <location>
        <begin position="64"/>
        <end position="85"/>
    </location>
</feature>
<evidence type="ECO:0000256" key="8">
    <source>
        <dbReference type="SAM" id="Phobius"/>
    </source>
</evidence>
<comment type="subcellular location">
    <subcellularLocation>
        <location evidence="1 7">Cell membrane</location>
        <topology evidence="1 7">Multi-pass membrane protein</topology>
    </subcellularLocation>
</comment>
<comment type="caution">
    <text evidence="10">The sequence shown here is derived from an EMBL/GenBank/DDBJ whole genome shotgun (WGS) entry which is preliminary data.</text>
</comment>
<evidence type="ECO:0000313" key="10">
    <source>
        <dbReference type="EMBL" id="MDT0555222.1"/>
    </source>
</evidence>
<dbReference type="RefSeq" id="WP_311332657.1">
    <property type="nucleotide sequence ID" value="NZ_JAVRHZ010000002.1"/>
</dbReference>
<evidence type="ECO:0000256" key="3">
    <source>
        <dbReference type="ARBA" id="ARBA00022475"/>
    </source>
</evidence>
<feature type="domain" description="Heme-copper oxidase subunit III family profile" evidence="9">
    <location>
        <begin position="1"/>
        <end position="204"/>
    </location>
</feature>
<keyword evidence="6 8" id="KW-0472">Membrane</keyword>
<keyword evidence="11" id="KW-1185">Reference proteome</keyword>
<accession>A0ABU2YB36</accession>
<protein>
    <submittedName>
        <fullName evidence="10">Heme-copper oxidase subunit III</fullName>
    </submittedName>
</protein>
<dbReference type="InterPro" id="IPR024791">
    <property type="entry name" value="Cyt_c/ubiquinol_Oxase_su3"/>
</dbReference>
<dbReference type="Gene3D" id="1.20.120.80">
    <property type="entry name" value="Cytochrome c oxidase, subunit III, four-helix bundle"/>
    <property type="match status" value="1"/>
</dbReference>
<reference evidence="10 11" key="1">
    <citation type="submission" date="2023-09" db="EMBL/GenBank/DDBJ databases">
        <authorList>
            <person name="Rey-Velasco X."/>
        </authorList>
    </citation>
    <scope>NUCLEOTIDE SEQUENCE [LARGE SCALE GENOMIC DNA]</scope>
    <source>
        <strain evidence="10 11">W242</strain>
    </source>
</reference>
<evidence type="ECO:0000256" key="5">
    <source>
        <dbReference type="ARBA" id="ARBA00022989"/>
    </source>
</evidence>
<dbReference type="SUPFAM" id="SSF81452">
    <property type="entry name" value="Cytochrome c oxidase subunit III-like"/>
    <property type="match status" value="1"/>
</dbReference>
<evidence type="ECO:0000259" key="9">
    <source>
        <dbReference type="PROSITE" id="PS50253"/>
    </source>
</evidence>
<dbReference type="InterPro" id="IPR013833">
    <property type="entry name" value="Cyt_c_oxidase_su3_a-hlx"/>
</dbReference>
<evidence type="ECO:0000256" key="6">
    <source>
        <dbReference type="ARBA" id="ARBA00023136"/>
    </source>
</evidence>
<evidence type="ECO:0000256" key="1">
    <source>
        <dbReference type="ARBA" id="ARBA00004651"/>
    </source>
</evidence>
<comment type="similarity">
    <text evidence="2 7">Belongs to the cytochrome c oxidase subunit 3 family.</text>
</comment>
<keyword evidence="5 8" id="KW-1133">Transmembrane helix</keyword>